<organism evidence="1 2">
    <name type="scientific">Pluteus cervinus</name>
    <dbReference type="NCBI Taxonomy" id="181527"/>
    <lineage>
        <taxon>Eukaryota</taxon>
        <taxon>Fungi</taxon>
        <taxon>Dikarya</taxon>
        <taxon>Basidiomycota</taxon>
        <taxon>Agaricomycotina</taxon>
        <taxon>Agaricomycetes</taxon>
        <taxon>Agaricomycetidae</taxon>
        <taxon>Agaricales</taxon>
        <taxon>Pluteineae</taxon>
        <taxon>Pluteaceae</taxon>
        <taxon>Pluteus</taxon>
    </lineage>
</organism>
<name>A0ACD3B0B4_9AGAR</name>
<keyword evidence="2" id="KW-1185">Reference proteome</keyword>
<reference evidence="1 2" key="1">
    <citation type="journal article" date="2019" name="Nat. Ecol. Evol.">
        <title>Megaphylogeny resolves global patterns of mushroom evolution.</title>
        <authorList>
            <person name="Varga T."/>
            <person name="Krizsan K."/>
            <person name="Foldi C."/>
            <person name="Dima B."/>
            <person name="Sanchez-Garcia M."/>
            <person name="Sanchez-Ramirez S."/>
            <person name="Szollosi G.J."/>
            <person name="Szarkandi J.G."/>
            <person name="Papp V."/>
            <person name="Albert L."/>
            <person name="Andreopoulos W."/>
            <person name="Angelini C."/>
            <person name="Antonin V."/>
            <person name="Barry K.W."/>
            <person name="Bougher N.L."/>
            <person name="Buchanan P."/>
            <person name="Buyck B."/>
            <person name="Bense V."/>
            <person name="Catcheside P."/>
            <person name="Chovatia M."/>
            <person name="Cooper J."/>
            <person name="Damon W."/>
            <person name="Desjardin D."/>
            <person name="Finy P."/>
            <person name="Geml J."/>
            <person name="Haridas S."/>
            <person name="Hughes K."/>
            <person name="Justo A."/>
            <person name="Karasinski D."/>
            <person name="Kautmanova I."/>
            <person name="Kiss B."/>
            <person name="Kocsube S."/>
            <person name="Kotiranta H."/>
            <person name="LaButti K.M."/>
            <person name="Lechner B.E."/>
            <person name="Liimatainen K."/>
            <person name="Lipzen A."/>
            <person name="Lukacs Z."/>
            <person name="Mihaltcheva S."/>
            <person name="Morgado L.N."/>
            <person name="Niskanen T."/>
            <person name="Noordeloos M.E."/>
            <person name="Ohm R.A."/>
            <person name="Ortiz-Santana B."/>
            <person name="Ovrebo C."/>
            <person name="Racz N."/>
            <person name="Riley R."/>
            <person name="Savchenko A."/>
            <person name="Shiryaev A."/>
            <person name="Soop K."/>
            <person name="Spirin V."/>
            <person name="Szebenyi C."/>
            <person name="Tomsovsky M."/>
            <person name="Tulloss R.E."/>
            <person name="Uehling J."/>
            <person name="Grigoriev I.V."/>
            <person name="Vagvolgyi C."/>
            <person name="Papp T."/>
            <person name="Martin F.M."/>
            <person name="Miettinen O."/>
            <person name="Hibbett D.S."/>
            <person name="Nagy L.G."/>
        </authorList>
    </citation>
    <scope>NUCLEOTIDE SEQUENCE [LARGE SCALE GENOMIC DNA]</scope>
    <source>
        <strain evidence="1 2">NL-1719</strain>
    </source>
</reference>
<protein>
    <submittedName>
        <fullName evidence="1">Uncharacterized protein</fullName>
    </submittedName>
</protein>
<sequence>MASSSASSTHTNHSVNSRASRFSTLKVFKFQTKDKSKPPPLPPKDPYYLNNRSLASLVPDSAPNSPLYTNPNFTCAESSANTMNPNPSSISLVSSVTSAKSSQPSDANHLQVREKKSMSFFKFGKRSPKSPSLKTSPSSIEDVPPPPTPDDNISMPWNFQHNIHVDEGYTGLPPSWMTSLLEAGFSEEEIVAIQARRAAGTLAPISNERPNSPQAMSSRVPYAHVTAPIIRRPSRTSSLPRHLAPGQRPLSPQRPPPPLPTSTPSSPPTQNRPPLPRVPPPLTRSYSSHEQESQSLYARSTSSLSMSGDSHQPPASVHSEVNGAVSGSYSERPTTPPRRNFRVANGPIVNSPPPAYSHTTFHSNGYIPDQKSWSNHSNSHYNDPQEVEMDSAPVASTPSHRSTPSAGSKGSSLSHQAPQVPEQEDRSAAVRRTGGAPPRLSLHKSRESVDLESWSASLFSAIPSGLSTVSENGTVNMSAFATAQRAPSTSERRSERAESPPQSPVFASSPEPMSPPEPPALTTPRTIAPTRNLTLTSTTSRPIPGIVLQGEYDDDAPPSSSWSETTVRYGGPSKWEDAPPTATPLWSELEGILRNDPRESKRYTAALTETYSPTIPVSPERGIYNNNNNDYSDEGRDFMPSPHRDDFDDSRLSVDLVNLRPRGGTNRDSNRSSSSTLSTSTITALTAPTIVRNVSIARRAGAFVINKTPTTATATRLTSQQPSPPSPTGSIGSAPTTPATATSAAGAGASMPPPSPSSPRPPRSPVANGRHHPPSPLSSHFGSEEGSGSGSSSSQDHQTPITEADGDSPLNYYLSPSPGPDKTFSPKAQGFSPTTSEHRLSAISEAPSSPSRREQQPRQKSQQQRRYTVDEADEDEGAEEGQYAYVNPPPQRPKIVISDDPEPSPSSANTPKMNPGTPLQRYRGWLSEVVAPLEEFIDEPIDPREFYIDLREVAEGESGSVYAAKLLVVSTQTIGRLKLPPLVKAKNIDDAENGRETFVAIKNVPILPDGSPKLQDLEKELKILRGLWHEHILGIDAMYVDLVEDSLWIRMELMERSLADVLAMVDEGLVLHERMMARFASDILLALEYLRSHNIAHRDVRSDNVLLNSEGMLKLADFSSAVQVQPHNPIRSDQAGVIYWQAPEIRGANYNALKVDAWSLGATVWEMAEAQPPFAATGQVAARWPSLSHPELYSRAFHDFLKLCSEPEASRPDPAQLLKHSLVNNACGRAVIVQVLARCFEIERAQFEQEGIVDQGPDSD</sequence>
<accession>A0ACD3B0B4</accession>
<evidence type="ECO:0000313" key="1">
    <source>
        <dbReference type="EMBL" id="TFK71530.1"/>
    </source>
</evidence>
<dbReference type="EMBL" id="ML208296">
    <property type="protein sequence ID" value="TFK71530.1"/>
    <property type="molecule type" value="Genomic_DNA"/>
</dbReference>
<proteinExistence type="predicted"/>
<gene>
    <name evidence="1" type="ORF">BDN72DRAFT_431782</name>
</gene>
<evidence type="ECO:0000313" key="2">
    <source>
        <dbReference type="Proteomes" id="UP000308600"/>
    </source>
</evidence>
<dbReference type="Proteomes" id="UP000308600">
    <property type="component" value="Unassembled WGS sequence"/>
</dbReference>